<dbReference type="Gene3D" id="3.40.50.300">
    <property type="entry name" value="P-loop containing nucleotide triphosphate hydrolases"/>
    <property type="match status" value="2"/>
</dbReference>
<name>A0A7Y4NEU1_9BACT</name>
<sequence length="406" mass="44760">MLESIHLKNFKSFADAEVKLAPLTVLVGANGSGKSNLLDALRLVQRLGLGLTLTEAIQGRREGGREVFRGLRGGSAGIARTNRSSMELGFSWSFGNGSWRHHMGLQTLEMGEPEFLWEVLRPEVGASTAFDVNYVSDGAGHHWSGSLGGRPLPKEDAALNKALKGANRSLLRSARNIAAHQAGFPVAPLLLCRTLESTVLLELIPERMRHYCPKQDLELGAEGENISSILWSISQEDGARQEWIDWLSELCAPEISGLDFIETELGDVMLVLVEKDGTRTPARSMSDGTLRFLGTLVALRTVPSESIVMLEEPETGLHPQRIHLLVEFLEAVTRERNIQVILTTHSPQVLQALSSESLKNTVLCARSPEQEGTVLRRLGDLPHFEEVSQRSNIEHLFTTGWLERAL</sequence>
<dbReference type="PANTHER" id="PTHR32182">
    <property type="entry name" value="DNA REPLICATION AND REPAIR PROTEIN RECF"/>
    <property type="match status" value="1"/>
</dbReference>
<dbReference type="GO" id="GO:0000731">
    <property type="term" value="P:DNA synthesis involved in DNA repair"/>
    <property type="evidence" value="ECO:0007669"/>
    <property type="project" value="TreeGrafter"/>
</dbReference>
<evidence type="ECO:0000259" key="2">
    <source>
        <dbReference type="Pfam" id="PF13304"/>
    </source>
</evidence>
<dbReference type="InterPro" id="IPR027417">
    <property type="entry name" value="P-loop_NTPase"/>
</dbReference>
<evidence type="ECO:0000259" key="1">
    <source>
        <dbReference type="Pfam" id="PF13175"/>
    </source>
</evidence>
<feature type="domain" description="Endonuclease GajA/Old nuclease/RecF-like AAA" evidence="1">
    <location>
        <begin position="1"/>
        <end position="44"/>
    </location>
</feature>
<dbReference type="PANTHER" id="PTHR32182:SF22">
    <property type="entry name" value="ATP-DEPENDENT ENDONUCLEASE, OLD FAMILY-RELATED"/>
    <property type="match status" value="1"/>
</dbReference>
<comment type="caution">
    <text evidence="3">The sequence shown here is derived from an EMBL/GenBank/DDBJ whole genome shotgun (WGS) entry which is preliminary data.</text>
</comment>
<dbReference type="Pfam" id="PF13304">
    <property type="entry name" value="AAA_21"/>
    <property type="match status" value="1"/>
</dbReference>
<dbReference type="GO" id="GO:0016887">
    <property type="term" value="F:ATP hydrolysis activity"/>
    <property type="evidence" value="ECO:0007669"/>
    <property type="project" value="InterPro"/>
</dbReference>
<reference evidence="3 4" key="1">
    <citation type="submission" date="2020-05" db="EMBL/GenBank/DDBJ databases">
        <authorList>
            <person name="Whitworth D."/>
        </authorList>
    </citation>
    <scope>NUCLEOTIDE SEQUENCE [LARGE SCALE GENOMIC DNA]</scope>
    <source>
        <strain evidence="3 4">CA046A</strain>
    </source>
</reference>
<accession>A0A7Y4NEU1</accession>
<dbReference type="InterPro" id="IPR041685">
    <property type="entry name" value="AAA_GajA/Old/RecF-like"/>
</dbReference>
<dbReference type="PIRSF" id="PIRSF029347">
    <property type="entry name" value="RecF"/>
    <property type="match status" value="1"/>
</dbReference>
<dbReference type="Pfam" id="PF13175">
    <property type="entry name" value="AAA_15"/>
    <property type="match status" value="1"/>
</dbReference>
<dbReference type="RefSeq" id="WP_171414550.1">
    <property type="nucleotide sequence ID" value="NZ_JABFJW010000095.1"/>
</dbReference>
<protein>
    <submittedName>
        <fullName evidence="3">ATP-binding protein</fullName>
    </submittedName>
</protein>
<organism evidence="3 4">
    <name type="scientific">Corallococcus exercitus</name>
    <dbReference type="NCBI Taxonomy" id="2316736"/>
    <lineage>
        <taxon>Bacteria</taxon>
        <taxon>Pseudomonadati</taxon>
        <taxon>Myxococcota</taxon>
        <taxon>Myxococcia</taxon>
        <taxon>Myxococcales</taxon>
        <taxon>Cystobacterineae</taxon>
        <taxon>Myxococcaceae</taxon>
        <taxon>Corallococcus</taxon>
    </lineage>
</organism>
<proteinExistence type="predicted"/>
<dbReference type="AlphaFoldDB" id="A0A7Y4NEU1"/>
<dbReference type="EMBL" id="JABFJW010000095">
    <property type="protein sequence ID" value="NOK10240.1"/>
    <property type="molecule type" value="Genomic_DNA"/>
</dbReference>
<dbReference type="InterPro" id="IPR014555">
    <property type="entry name" value="RecF-like"/>
</dbReference>
<dbReference type="SUPFAM" id="SSF52540">
    <property type="entry name" value="P-loop containing nucleoside triphosphate hydrolases"/>
    <property type="match status" value="1"/>
</dbReference>
<keyword evidence="3" id="KW-0547">Nucleotide-binding</keyword>
<evidence type="ECO:0000313" key="3">
    <source>
        <dbReference type="EMBL" id="NOK10240.1"/>
    </source>
</evidence>
<dbReference type="GO" id="GO:0006302">
    <property type="term" value="P:double-strand break repair"/>
    <property type="evidence" value="ECO:0007669"/>
    <property type="project" value="TreeGrafter"/>
</dbReference>
<dbReference type="GO" id="GO:0005524">
    <property type="term" value="F:ATP binding"/>
    <property type="evidence" value="ECO:0007669"/>
    <property type="project" value="UniProtKB-KW"/>
</dbReference>
<dbReference type="Proteomes" id="UP000528460">
    <property type="component" value="Unassembled WGS sequence"/>
</dbReference>
<feature type="domain" description="ATPase AAA-type core" evidence="2">
    <location>
        <begin position="269"/>
        <end position="350"/>
    </location>
</feature>
<dbReference type="InterPro" id="IPR003959">
    <property type="entry name" value="ATPase_AAA_core"/>
</dbReference>
<gene>
    <name evidence="3" type="ORF">HNS30_14480</name>
</gene>
<keyword evidence="3" id="KW-0067">ATP-binding</keyword>
<evidence type="ECO:0000313" key="4">
    <source>
        <dbReference type="Proteomes" id="UP000528460"/>
    </source>
</evidence>